<dbReference type="EMBL" id="GISG01193218">
    <property type="protein sequence ID" value="MBA4656691.1"/>
    <property type="molecule type" value="Transcribed_RNA"/>
</dbReference>
<reference evidence="1" key="2">
    <citation type="submission" date="2020-07" db="EMBL/GenBank/DDBJ databases">
        <authorList>
            <person name="Vera ALvarez R."/>
            <person name="Arias-Moreno D.M."/>
            <person name="Jimenez-Jacinto V."/>
            <person name="Jimenez-Bremont J.F."/>
            <person name="Swaminathan K."/>
            <person name="Moose S.P."/>
            <person name="Guerrero-Gonzalez M.L."/>
            <person name="Marino-Ramirez L."/>
            <person name="Landsman D."/>
            <person name="Rodriguez-Kessler M."/>
            <person name="Delgado-Sanchez P."/>
        </authorList>
    </citation>
    <scope>NUCLEOTIDE SEQUENCE</scope>
    <source>
        <tissue evidence="1">Cladode</tissue>
    </source>
</reference>
<proteinExistence type="predicted"/>
<name>A0A7C9A357_OPUST</name>
<organism evidence="1">
    <name type="scientific">Opuntia streptacantha</name>
    <name type="common">Prickly pear cactus</name>
    <name type="synonym">Opuntia cardona</name>
    <dbReference type="NCBI Taxonomy" id="393608"/>
    <lineage>
        <taxon>Eukaryota</taxon>
        <taxon>Viridiplantae</taxon>
        <taxon>Streptophyta</taxon>
        <taxon>Embryophyta</taxon>
        <taxon>Tracheophyta</taxon>
        <taxon>Spermatophyta</taxon>
        <taxon>Magnoliopsida</taxon>
        <taxon>eudicotyledons</taxon>
        <taxon>Gunneridae</taxon>
        <taxon>Pentapetalae</taxon>
        <taxon>Caryophyllales</taxon>
        <taxon>Cactineae</taxon>
        <taxon>Cactaceae</taxon>
        <taxon>Opuntioideae</taxon>
        <taxon>Opuntia</taxon>
    </lineage>
</organism>
<dbReference type="AlphaFoldDB" id="A0A7C9A357"/>
<reference evidence="1" key="1">
    <citation type="journal article" date="2013" name="J. Plant Res.">
        <title>Effect of fungi and light on seed germination of three Opuntia species from semiarid lands of central Mexico.</title>
        <authorList>
            <person name="Delgado-Sanchez P."/>
            <person name="Jimenez-Bremont J.F."/>
            <person name="Guerrero-Gonzalez Mde L."/>
            <person name="Flores J."/>
        </authorList>
    </citation>
    <scope>NUCLEOTIDE SEQUENCE</scope>
    <source>
        <tissue evidence="1">Cladode</tissue>
    </source>
</reference>
<evidence type="ECO:0000313" key="1">
    <source>
        <dbReference type="EMBL" id="MBA4656691.1"/>
    </source>
</evidence>
<accession>A0A7C9A357</accession>
<protein>
    <submittedName>
        <fullName evidence="1">Uncharacterized protein</fullName>
    </submittedName>
</protein>
<sequence>MTVTAGGNIISLHSGKQNPMNVLFLTYTRGRLWVKVLSWLLDSTLKRDLDVGIIPWLRRQGSTSKTRKQSKNIGCIVKIVFSLAGFLANSATEDLRTSR</sequence>